<dbReference type="STRING" id="666681.M301_1285"/>
<protein>
    <recommendedName>
        <fullName evidence="3">Cytoplasmic protein</fullName>
    </recommendedName>
</protein>
<dbReference type="eggNOG" id="COG3530">
    <property type="taxonomic scope" value="Bacteria"/>
</dbReference>
<dbReference type="Proteomes" id="UP000000383">
    <property type="component" value="Chromosome"/>
</dbReference>
<dbReference type="InterPro" id="IPR024530">
    <property type="entry name" value="QSregVF_b"/>
</dbReference>
<sequence length="98" mass="11126">MLQKAYGCKTDCCFSSGYNANKTNVKVNMNPDDLQRLVTTNMPYGKYKGRLIADLPGQYLNWFAREGFPKNELGRLLALMQEIDHNGLSPLLEPLRKS</sequence>
<dbReference type="EMBL" id="CP002056">
    <property type="protein sequence ID" value="ADI29668.1"/>
    <property type="molecule type" value="Genomic_DNA"/>
</dbReference>
<evidence type="ECO:0008006" key="3">
    <source>
        <dbReference type="Google" id="ProtNLM"/>
    </source>
</evidence>
<dbReference type="Pfam" id="PF12843">
    <property type="entry name" value="QSregVF_b"/>
    <property type="match status" value="1"/>
</dbReference>
<keyword evidence="2" id="KW-1185">Reference proteome</keyword>
<dbReference type="KEGG" id="meh:M301_1285"/>
<reference evidence="2" key="1">
    <citation type="submission" date="2010-05" db="EMBL/GenBank/DDBJ databases">
        <title>Complete sequence of Methylotenera sp. 301.</title>
        <authorList>
            <person name="Lucas S."/>
            <person name="Copeland A."/>
            <person name="Lapidus A."/>
            <person name="Cheng J.-F."/>
            <person name="Bruce D."/>
            <person name="Goodwin L."/>
            <person name="Pitluck S."/>
            <person name="Clum A."/>
            <person name="Land M."/>
            <person name="Hauser L."/>
            <person name="Kyrpides N."/>
            <person name="Ivanova N."/>
            <person name="Chistoservova L."/>
            <person name="Kalyuzhnaya M."/>
            <person name="Woyke T."/>
        </authorList>
    </citation>
    <scope>NUCLEOTIDE SEQUENCE [LARGE SCALE GENOMIC DNA]</scope>
    <source>
        <strain evidence="2">301</strain>
    </source>
</reference>
<accession>D7DHY3</accession>
<dbReference type="AlphaFoldDB" id="D7DHY3"/>
<reference evidence="1 2" key="2">
    <citation type="journal article" date="2011" name="J. Bacteriol.">
        <title>Genomes of three methylotrophs from a single niche uncover genetic and metabolic divergence of Methylophilaceae.</title>
        <authorList>
            <person name="Lapidus A."/>
            <person name="Clum A."/>
            <person name="Labutti K."/>
            <person name="Kaluzhnaya M.G."/>
            <person name="Lim S."/>
            <person name="Beck D.A."/>
            <person name="Glavina Del Rio T."/>
            <person name="Nolan M."/>
            <person name="Mavromatis K."/>
            <person name="Huntemann M."/>
            <person name="Lucas S."/>
            <person name="Lidstrom M.E."/>
            <person name="Ivanova N."/>
            <person name="Chistoserdova L."/>
        </authorList>
    </citation>
    <scope>NUCLEOTIDE SEQUENCE [LARGE SCALE GENOMIC DNA]</scope>
    <source>
        <strain evidence="1 2">301</strain>
    </source>
</reference>
<proteinExistence type="predicted"/>
<organism evidence="1 2">
    <name type="scientific">Methylotenera versatilis (strain 301)</name>
    <dbReference type="NCBI Taxonomy" id="666681"/>
    <lineage>
        <taxon>Bacteria</taxon>
        <taxon>Pseudomonadati</taxon>
        <taxon>Pseudomonadota</taxon>
        <taxon>Betaproteobacteria</taxon>
        <taxon>Nitrosomonadales</taxon>
        <taxon>Methylophilaceae</taxon>
        <taxon>Methylotenera</taxon>
    </lineage>
</organism>
<evidence type="ECO:0000313" key="1">
    <source>
        <dbReference type="EMBL" id="ADI29668.1"/>
    </source>
</evidence>
<gene>
    <name evidence="1" type="ordered locus">M301_1285</name>
</gene>
<dbReference type="HOGENOM" id="CLU_176025_0_0_4"/>
<evidence type="ECO:0000313" key="2">
    <source>
        <dbReference type="Proteomes" id="UP000000383"/>
    </source>
</evidence>
<name>D7DHY3_METV0</name>